<proteinExistence type="predicted"/>
<dbReference type="EMBL" id="LLXZ01000191">
    <property type="protein sequence ID" value="KRQ97456.1"/>
    <property type="molecule type" value="Genomic_DNA"/>
</dbReference>
<name>A0A0R3KPA6_9BRAD</name>
<comment type="caution">
    <text evidence="2">The sequence shown here is derived from an EMBL/GenBank/DDBJ whole genome shotgun (WGS) entry which is preliminary data.</text>
</comment>
<evidence type="ECO:0000313" key="2">
    <source>
        <dbReference type="EMBL" id="KRQ97456.1"/>
    </source>
</evidence>
<keyword evidence="3" id="KW-1185">Reference proteome</keyword>
<evidence type="ECO:0000313" key="3">
    <source>
        <dbReference type="Proteomes" id="UP000050863"/>
    </source>
</evidence>
<dbReference type="Proteomes" id="UP000050863">
    <property type="component" value="Unassembled WGS sequence"/>
</dbReference>
<keyword evidence="1" id="KW-0732">Signal</keyword>
<accession>A0A0R3KPA6</accession>
<gene>
    <name evidence="2" type="ORF">CQ12_01910</name>
</gene>
<dbReference type="AlphaFoldDB" id="A0A0R3KPA6"/>
<organism evidence="2 3">
    <name type="scientific">Bradyrhizobium jicamae</name>
    <dbReference type="NCBI Taxonomy" id="280332"/>
    <lineage>
        <taxon>Bacteria</taxon>
        <taxon>Pseudomonadati</taxon>
        <taxon>Pseudomonadota</taxon>
        <taxon>Alphaproteobacteria</taxon>
        <taxon>Hyphomicrobiales</taxon>
        <taxon>Nitrobacteraceae</taxon>
        <taxon>Bradyrhizobium</taxon>
    </lineage>
</organism>
<sequence length="72" mass="7960">MALIRRIVIVAAISAFSTSVNALSMQECRAQYRADHAARDVRMSWVDYQVKRCGINPKASTPTPKSTGPTKH</sequence>
<feature type="chain" id="PRO_5006442288" evidence="1">
    <location>
        <begin position="23"/>
        <end position="72"/>
    </location>
</feature>
<protein>
    <submittedName>
        <fullName evidence="2">Uncharacterized protein</fullName>
    </submittedName>
</protein>
<reference evidence="2 3" key="1">
    <citation type="submission" date="2014-03" db="EMBL/GenBank/DDBJ databases">
        <title>Bradyrhizobium valentinum sp. nov., isolated from effective nodules of Lupinus mariae-josephae, a lupine endemic of basic-lime soils in Eastern Spain.</title>
        <authorList>
            <person name="Duran D."/>
            <person name="Rey L."/>
            <person name="Navarro A."/>
            <person name="Busquets A."/>
            <person name="Imperial J."/>
            <person name="Ruiz-Argueso T."/>
        </authorList>
    </citation>
    <scope>NUCLEOTIDE SEQUENCE [LARGE SCALE GENOMIC DNA]</scope>
    <source>
        <strain evidence="2 3">PAC68</strain>
    </source>
</reference>
<evidence type="ECO:0000256" key="1">
    <source>
        <dbReference type="SAM" id="SignalP"/>
    </source>
</evidence>
<feature type="signal peptide" evidence="1">
    <location>
        <begin position="1"/>
        <end position="22"/>
    </location>
</feature>